<evidence type="ECO:0000259" key="3">
    <source>
        <dbReference type="PROSITE" id="PS50801"/>
    </source>
</evidence>
<comment type="similarity">
    <text evidence="1 2">Belongs to the anti-sigma-factor antagonist family.</text>
</comment>
<evidence type="ECO:0000256" key="2">
    <source>
        <dbReference type="RuleBase" id="RU003749"/>
    </source>
</evidence>
<dbReference type="NCBIfam" id="TIGR00377">
    <property type="entry name" value="ant_ant_sig"/>
    <property type="match status" value="1"/>
</dbReference>
<dbReference type="InterPro" id="IPR003658">
    <property type="entry name" value="Anti-sigma_ant"/>
</dbReference>
<dbReference type="CDD" id="cd07043">
    <property type="entry name" value="STAS_anti-anti-sigma_factors"/>
    <property type="match status" value="1"/>
</dbReference>
<dbReference type="PANTHER" id="PTHR33495">
    <property type="entry name" value="ANTI-SIGMA FACTOR ANTAGONIST TM_1081-RELATED-RELATED"/>
    <property type="match status" value="1"/>
</dbReference>
<feature type="domain" description="STAS" evidence="3">
    <location>
        <begin position="16"/>
        <end position="118"/>
    </location>
</feature>
<dbReference type="EMBL" id="JBHTCF010000022">
    <property type="protein sequence ID" value="MFC7309591.1"/>
    <property type="molecule type" value="Genomic_DNA"/>
</dbReference>
<evidence type="ECO:0000313" key="4">
    <source>
        <dbReference type="EMBL" id="MFC7309591.1"/>
    </source>
</evidence>
<dbReference type="SUPFAM" id="SSF52091">
    <property type="entry name" value="SpoIIaa-like"/>
    <property type="match status" value="1"/>
</dbReference>
<organism evidence="4 5">
    <name type="scientific">Streptomyces monticola</name>
    <dbReference type="NCBI Taxonomy" id="2666263"/>
    <lineage>
        <taxon>Bacteria</taxon>
        <taxon>Bacillati</taxon>
        <taxon>Actinomycetota</taxon>
        <taxon>Actinomycetes</taxon>
        <taxon>Kitasatosporales</taxon>
        <taxon>Streptomycetaceae</taxon>
        <taxon>Streptomyces</taxon>
    </lineage>
</organism>
<dbReference type="Gene3D" id="3.30.750.24">
    <property type="entry name" value="STAS domain"/>
    <property type="match status" value="1"/>
</dbReference>
<name>A0ABW2JV99_9ACTN</name>
<evidence type="ECO:0000313" key="5">
    <source>
        <dbReference type="Proteomes" id="UP001596523"/>
    </source>
</evidence>
<protein>
    <recommendedName>
        <fullName evidence="2">Anti-sigma factor antagonist</fullName>
    </recommendedName>
</protein>
<comment type="caution">
    <text evidence="4">The sequence shown here is derived from an EMBL/GenBank/DDBJ whole genome shotgun (WGS) entry which is preliminary data.</text>
</comment>
<accession>A0ABW2JV99</accession>
<dbReference type="InterPro" id="IPR002645">
    <property type="entry name" value="STAS_dom"/>
</dbReference>
<reference evidence="5" key="1">
    <citation type="journal article" date="2019" name="Int. J. Syst. Evol. Microbiol.">
        <title>The Global Catalogue of Microorganisms (GCM) 10K type strain sequencing project: providing services to taxonomists for standard genome sequencing and annotation.</title>
        <authorList>
            <consortium name="The Broad Institute Genomics Platform"/>
            <consortium name="The Broad Institute Genome Sequencing Center for Infectious Disease"/>
            <person name="Wu L."/>
            <person name="Ma J."/>
        </authorList>
    </citation>
    <scope>NUCLEOTIDE SEQUENCE [LARGE SCALE GENOMIC DNA]</scope>
    <source>
        <strain evidence="5">SYNS20</strain>
    </source>
</reference>
<gene>
    <name evidence="4" type="ORF">ACFQVC_35940</name>
</gene>
<keyword evidence="5" id="KW-1185">Reference proteome</keyword>
<sequence>METSEPTFGLHHRNVDGTLVLSLYGEIDAWAHQVLVPRLTVLLLERPYRQVVVDLRPVTFIDASGLRLLVRVRRHATALDTELRLVRGRPRVWQILRLTGLDRCFTVWDVLPAALEAPGHVPHPRMDRPFGMEERAG</sequence>
<dbReference type="Proteomes" id="UP001596523">
    <property type="component" value="Unassembled WGS sequence"/>
</dbReference>
<proteinExistence type="inferred from homology"/>
<dbReference type="PROSITE" id="PS50801">
    <property type="entry name" value="STAS"/>
    <property type="match status" value="1"/>
</dbReference>
<dbReference type="RefSeq" id="WP_381838647.1">
    <property type="nucleotide sequence ID" value="NZ_JBHTCF010000022.1"/>
</dbReference>
<dbReference type="InterPro" id="IPR036513">
    <property type="entry name" value="STAS_dom_sf"/>
</dbReference>
<dbReference type="PANTHER" id="PTHR33495:SF2">
    <property type="entry name" value="ANTI-SIGMA FACTOR ANTAGONIST TM_1081-RELATED"/>
    <property type="match status" value="1"/>
</dbReference>
<evidence type="ECO:0000256" key="1">
    <source>
        <dbReference type="ARBA" id="ARBA00009013"/>
    </source>
</evidence>
<dbReference type="Pfam" id="PF01740">
    <property type="entry name" value="STAS"/>
    <property type="match status" value="1"/>
</dbReference>